<dbReference type="GO" id="GO:0004737">
    <property type="term" value="F:pyruvate decarboxylase activity"/>
    <property type="evidence" value="ECO:0007669"/>
    <property type="project" value="TreeGrafter"/>
</dbReference>
<comment type="cofactor">
    <cofactor evidence="1">
        <name>thiamine diphosphate</name>
        <dbReference type="ChEBI" id="CHEBI:58937"/>
    </cofactor>
</comment>
<keyword evidence="4 10" id="KW-0479">Metal-binding</keyword>
<dbReference type="OrthoDB" id="3970464at2759"/>
<evidence type="ECO:0000256" key="9">
    <source>
        <dbReference type="ARBA" id="ARBA00023239"/>
    </source>
</evidence>
<dbReference type="InterPro" id="IPR047213">
    <property type="entry name" value="TPP_PYR_PDC_IPDC-like"/>
</dbReference>
<gene>
    <name evidence="15" type="ORF">M413DRAFT_444224</name>
</gene>
<dbReference type="STRING" id="686832.A0A0C2YQU2"/>
<dbReference type="PANTHER" id="PTHR43452">
    <property type="entry name" value="PYRUVATE DECARBOXYLASE"/>
    <property type="match status" value="1"/>
</dbReference>
<reference evidence="16" key="2">
    <citation type="submission" date="2015-01" db="EMBL/GenBank/DDBJ databases">
        <title>Evolutionary Origins and Diversification of the Mycorrhizal Mutualists.</title>
        <authorList>
            <consortium name="DOE Joint Genome Institute"/>
            <consortium name="Mycorrhizal Genomics Consortium"/>
            <person name="Kohler A."/>
            <person name="Kuo A."/>
            <person name="Nagy L.G."/>
            <person name="Floudas D."/>
            <person name="Copeland A."/>
            <person name="Barry K.W."/>
            <person name="Cichocki N."/>
            <person name="Veneault-Fourrey C."/>
            <person name="LaButti K."/>
            <person name="Lindquist E.A."/>
            <person name="Lipzen A."/>
            <person name="Lundell T."/>
            <person name="Morin E."/>
            <person name="Murat C."/>
            <person name="Riley R."/>
            <person name="Ohm R."/>
            <person name="Sun H."/>
            <person name="Tunlid A."/>
            <person name="Henrissat B."/>
            <person name="Grigoriev I.V."/>
            <person name="Hibbett D.S."/>
            <person name="Martin F."/>
        </authorList>
    </citation>
    <scope>NUCLEOTIDE SEQUENCE [LARGE SCALE GENOMIC DNA]</scope>
    <source>
        <strain evidence="16">h7</strain>
    </source>
</reference>
<evidence type="ECO:0000313" key="16">
    <source>
        <dbReference type="Proteomes" id="UP000053424"/>
    </source>
</evidence>
<dbReference type="GO" id="GO:0030976">
    <property type="term" value="F:thiamine pyrophosphate binding"/>
    <property type="evidence" value="ECO:0007669"/>
    <property type="project" value="InterPro"/>
</dbReference>
<dbReference type="Pfam" id="PF02775">
    <property type="entry name" value="TPP_enzyme_C"/>
    <property type="match status" value="1"/>
</dbReference>
<feature type="domain" description="Thiamine pyrophosphate enzyme TPP-binding" evidence="13">
    <location>
        <begin position="429"/>
        <end position="508"/>
    </location>
</feature>
<dbReference type="PIRSF" id="PIRSF036565">
    <property type="entry name" value="Pyruvt_ip_decrb"/>
    <property type="match status" value="1"/>
</dbReference>
<dbReference type="InterPro" id="IPR012110">
    <property type="entry name" value="PDC/IPDC-like"/>
</dbReference>
<evidence type="ECO:0000259" key="12">
    <source>
        <dbReference type="Pfam" id="PF00205"/>
    </source>
</evidence>
<dbReference type="GO" id="GO:0000287">
    <property type="term" value="F:magnesium ion binding"/>
    <property type="evidence" value="ECO:0007669"/>
    <property type="project" value="InterPro"/>
</dbReference>
<sequence length="589" mass="64975">MMSTEQALKVEVDRLRTEVQALELKSTISVGNYLLTRLAQLGVTAMFGVPGDFNLGFLDLVEDHPNIDWIGNCNELNAAYAADGYARIKETLGVVTTTFGVGELSAINGIAGAFSEMVPVLHLVGIPSTVQQKTRPLLHHTLGDGRFDAYRQAVSQFTVHNAYLMNKTEAPLQIDTAITECITKARPVYITLPTDMVLQEVPTERLHTPLSPNRPPNDSLKEQFVVNQIYDLAKEAEGDVVVLVDACVTRHGVKGEVLQLLKETSFPVYSTPMGKTAVDESWKRYGGIYVGLLSHPDVKEKVEGAKLIISIGSLGSDFNTGNFSYNISTHHLVELHSDHTKVQYARYDNIGMKQMLPKLTERLQSFYPVASKISVPAFIRPLPKEDGHAISHFWFWPRLGSFFKSKDIIVTETGTANFGILDVPLPGGATLINQILWGSIGWSVGSCLGAALAARDLGMQRVMLFVGDGSLQLTVQELSPMIRSGLKPIIFVLNNKGYSIERYIHGKHRKYNDVANWKWTAMLDTLNDGIKHETQSYAVTTKEELNDLLNDSSFASASKIQLVEVLMNAFDAPLPLLRQAELSGKGNAY</sequence>
<keyword evidence="16" id="KW-1185">Reference proteome</keyword>
<dbReference type="PANTHER" id="PTHR43452:SF30">
    <property type="entry name" value="PYRUVATE DECARBOXYLASE ISOZYME 1-RELATED"/>
    <property type="match status" value="1"/>
</dbReference>
<dbReference type="InterPro" id="IPR029061">
    <property type="entry name" value="THDP-binding"/>
</dbReference>
<proteinExistence type="inferred from homology"/>
<keyword evidence="7 11" id="KW-0786">Thiamine pyrophosphate</keyword>
<evidence type="ECO:0000313" key="15">
    <source>
        <dbReference type="EMBL" id="KIM43397.1"/>
    </source>
</evidence>
<keyword evidence="6 10" id="KW-0460">Magnesium</keyword>
<feature type="domain" description="Thiamine pyrophosphate enzyme central" evidence="12">
    <location>
        <begin position="236"/>
        <end position="351"/>
    </location>
</feature>
<evidence type="ECO:0000256" key="7">
    <source>
        <dbReference type="ARBA" id="ARBA00023052"/>
    </source>
</evidence>
<evidence type="ECO:0000259" key="14">
    <source>
        <dbReference type="Pfam" id="PF02776"/>
    </source>
</evidence>
<dbReference type="FunFam" id="3.40.50.970:FF:000019">
    <property type="entry name" value="Pyruvate decarboxylase isozyme"/>
    <property type="match status" value="1"/>
</dbReference>
<dbReference type="Pfam" id="PF02776">
    <property type="entry name" value="TPP_enzyme_N"/>
    <property type="match status" value="1"/>
</dbReference>
<organism evidence="15 16">
    <name type="scientific">Hebeloma cylindrosporum</name>
    <dbReference type="NCBI Taxonomy" id="76867"/>
    <lineage>
        <taxon>Eukaryota</taxon>
        <taxon>Fungi</taxon>
        <taxon>Dikarya</taxon>
        <taxon>Basidiomycota</taxon>
        <taxon>Agaricomycotina</taxon>
        <taxon>Agaricomycetes</taxon>
        <taxon>Agaricomycetidae</taxon>
        <taxon>Agaricales</taxon>
        <taxon>Agaricineae</taxon>
        <taxon>Hymenogastraceae</taxon>
        <taxon>Hebeloma</taxon>
    </lineage>
</organism>
<dbReference type="GO" id="GO:0005739">
    <property type="term" value="C:mitochondrion"/>
    <property type="evidence" value="ECO:0007669"/>
    <property type="project" value="UniProtKB-SubCell"/>
</dbReference>
<dbReference type="SUPFAM" id="SSF52467">
    <property type="entry name" value="DHS-like NAD/FAD-binding domain"/>
    <property type="match status" value="1"/>
</dbReference>
<evidence type="ECO:0008006" key="17">
    <source>
        <dbReference type="Google" id="ProtNLM"/>
    </source>
</evidence>
<dbReference type="GO" id="GO:0005634">
    <property type="term" value="C:nucleus"/>
    <property type="evidence" value="ECO:0007669"/>
    <property type="project" value="TreeGrafter"/>
</dbReference>
<dbReference type="InterPro" id="IPR011766">
    <property type="entry name" value="TPP_enzyme_TPP-bd"/>
</dbReference>
<protein>
    <recommendedName>
        <fullName evidence="17">Pyruvate decarboxylase</fullName>
    </recommendedName>
</protein>
<feature type="binding site" evidence="10">
    <location>
        <position position="495"/>
    </location>
    <ligand>
        <name>Mg(2+)</name>
        <dbReference type="ChEBI" id="CHEBI:18420"/>
    </ligand>
</feature>
<dbReference type="InterPro" id="IPR012000">
    <property type="entry name" value="Thiamin_PyroP_enz_cen_dom"/>
</dbReference>
<evidence type="ECO:0000256" key="6">
    <source>
        <dbReference type="ARBA" id="ARBA00022842"/>
    </source>
</evidence>
<feature type="domain" description="Thiamine pyrophosphate enzyme N-terminal TPP-binding" evidence="14">
    <location>
        <begin position="29"/>
        <end position="139"/>
    </location>
</feature>
<dbReference type="CDD" id="cd07038">
    <property type="entry name" value="TPP_PYR_PDC_IPDC_like"/>
    <property type="match status" value="1"/>
</dbReference>
<dbReference type="Gene3D" id="3.40.50.970">
    <property type="match status" value="2"/>
</dbReference>
<comment type="cofactor">
    <cofactor evidence="10">
        <name>Mg(2+)</name>
        <dbReference type="ChEBI" id="CHEBI:18420"/>
    </cofactor>
    <text evidence="10">Binds 1 Mg(2+) per subunit.</text>
</comment>
<keyword evidence="5" id="KW-0210">Decarboxylase</keyword>
<reference evidence="15 16" key="1">
    <citation type="submission" date="2014-04" db="EMBL/GenBank/DDBJ databases">
        <authorList>
            <consortium name="DOE Joint Genome Institute"/>
            <person name="Kuo A."/>
            <person name="Gay G."/>
            <person name="Dore J."/>
            <person name="Kohler A."/>
            <person name="Nagy L.G."/>
            <person name="Floudas D."/>
            <person name="Copeland A."/>
            <person name="Barry K.W."/>
            <person name="Cichocki N."/>
            <person name="Veneault-Fourrey C."/>
            <person name="LaButti K."/>
            <person name="Lindquist E.A."/>
            <person name="Lipzen A."/>
            <person name="Lundell T."/>
            <person name="Morin E."/>
            <person name="Murat C."/>
            <person name="Sun H."/>
            <person name="Tunlid A."/>
            <person name="Henrissat B."/>
            <person name="Grigoriev I.V."/>
            <person name="Hibbett D.S."/>
            <person name="Martin F."/>
            <person name="Nordberg H.P."/>
            <person name="Cantor M.N."/>
            <person name="Hua S.X."/>
        </authorList>
    </citation>
    <scope>NUCLEOTIDE SEQUENCE [LARGE SCALE GENOMIC DNA]</scope>
    <source>
        <strain evidence="16">h7</strain>
    </source>
</reference>
<keyword evidence="9" id="KW-0456">Lyase</keyword>
<dbReference type="InterPro" id="IPR012001">
    <property type="entry name" value="Thiamin_PyroP_enz_TPP-bd_dom"/>
</dbReference>
<comment type="similarity">
    <text evidence="3 11">Belongs to the TPP enzyme family.</text>
</comment>
<evidence type="ECO:0000256" key="3">
    <source>
        <dbReference type="ARBA" id="ARBA00007812"/>
    </source>
</evidence>
<evidence type="ECO:0000256" key="10">
    <source>
        <dbReference type="PIRSR" id="PIRSR036565-2"/>
    </source>
</evidence>
<dbReference type="GO" id="GO:0000949">
    <property type="term" value="P:aromatic amino acid family catabolic process to alcohol via Ehrlich pathway"/>
    <property type="evidence" value="ECO:0007669"/>
    <property type="project" value="TreeGrafter"/>
</dbReference>
<evidence type="ECO:0000256" key="1">
    <source>
        <dbReference type="ARBA" id="ARBA00001964"/>
    </source>
</evidence>
<dbReference type="InterPro" id="IPR029035">
    <property type="entry name" value="DHS-like_NAD/FAD-binding_dom"/>
</dbReference>
<name>A0A0C2YQU2_HEBCY</name>
<dbReference type="FunFam" id="3.40.50.970:FF:000024">
    <property type="entry name" value="Pyruvate decarboxylase isozyme"/>
    <property type="match status" value="1"/>
</dbReference>
<dbReference type="InterPro" id="IPR047214">
    <property type="entry name" value="TPP_PDC_IPDC"/>
</dbReference>
<keyword evidence="8" id="KW-0496">Mitochondrion</keyword>
<dbReference type="Pfam" id="PF00205">
    <property type="entry name" value="TPP_enzyme_M"/>
    <property type="match status" value="1"/>
</dbReference>
<evidence type="ECO:0000256" key="11">
    <source>
        <dbReference type="RuleBase" id="RU362132"/>
    </source>
</evidence>
<dbReference type="GO" id="GO:0005829">
    <property type="term" value="C:cytosol"/>
    <property type="evidence" value="ECO:0007669"/>
    <property type="project" value="TreeGrafter"/>
</dbReference>
<dbReference type="CDD" id="cd02005">
    <property type="entry name" value="TPP_PDC_IPDC"/>
    <property type="match status" value="1"/>
</dbReference>
<dbReference type="EMBL" id="KN831776">
    <property type="protein sequence ID" value="KIM43397.1"/>
    <property type="molecule type" value="Genomic_DNA"/>
</dbReference>
<dbReference type="HOGENOM" id="CLU_013748_0_2_1"/>
<feature type="binding site" evidence="10">
    <location>
        <position position="497"/>
    </location>
    <ligand>
        <name>Mg(2+)</name>
        <dbReference type="ChEBI" id="CHEBI:18420"/>
    </ligand>
</feature>
<comment type="subcellular location">
    <subcellularLocation>
        <location evidence="2">Mitochondrion</location>
    </subcellularLocation>
</comment>
<dbReference type="AlphaFoldDB" id="A0A0C2YQU2"/>
<evidence type="ECO:0000256" key="4">
    <source>
        <dbReference type="ARBA" id="ARBA00022723"/>
    </source>
</evidence>
<evidence type="ECO:0000259" key="13">
    <source>
        <dbReference type="Pfam" id="PF02775"/>
    </source>
</evidence>
<dbReference type="Gene3D" id="3.40.50.1220">
    <property type="entry name" value="TPP-binding domain"/>
    <property type="match status" value="1"/>
</dbReference>
<evidence type="ECO:0000256" key="5">
    <source>
        <dbReference type="ARBA" id="ARBA00022793"/>
    </source>
</evidence>
<evidence type="ECO:0000256" key="2">
    <source>
        <dbReference type="ARBA" id="ARBA00004173"/>
    </source>
</evidence>
<accession>A0A0C2YQU2</accession>
<dbReference type="SUPFAM" id="SSF52518">
    <property type="entry name" value="Thiamin diphosphate-binding fold (THDP-binding)"/>
    <property type="match status" value="2"/>
</dbReference>
<dbReference type="Proteomes" id="UP000053424">
    <property type="component" value="Unassembled WGS sequence"/>
</dbReference>
<feature type="binding site" evidence="10">
    <location>
        <position position="468"/>
    </location>
    <ligand>
        <name>Mg(2+)</name>
        <dbReference type="ChEBI" id="CHEBI:18420"/>
    </ligand>
</feature>
<evidence type="ECO:0000256" key="8">
    <source>
        <dbReference type="ARBA" id="ARBA00023128"/>
    </source>
</evidence>